<organism evidence="1">
    <name type="scientific">Burkholderia anthina</name>
    <dbReference type="NCBI Taxonomy" id="179879"/>
    <lineage>
        <taxon>Bacteria</taxon>
        <taxon>Pseudomonadati</taxon>
        <taxon>Pseudomonadota</taxon>
        <taxon>Betaproteobacteria</taxon>
        <taxon>Burkholderiales</taxon>
        <taxon>Burkholderiaceae</taxon>
        <taxon>Burkholderia</taxon>
        <taxon>Burkholderia cepacia complex</taxon>
    </lineage>
</organism>
<name>Q70GB8_9BURK</name>
<protein>
    <submittedName>
        <fullName evidence="1">Uncharacterized protein</fullName>
    </submittedName>
</protein>
<dbReference type="EMBL" id="AJ582142">
    <property type="protein sequence ID" value="CAE46634.1"/>
    <property type="molecule type" value="Genomic_DNA"/>
</dbReference>
<dbReference type="AlphaFoldDB" id="Q70GB8"/>
<evidence type="ECO:0000313" key="1">
    <source>
        <dbReference type="EMBL" id="CAE46634.1"/>
    </source>
</evidence>
<proteinExistence type="predicted"/>
<geneLocation type="plasmid" evidence="1">
    <name>pANT1</name>
</geneLocation>
<sequence>MRIWRGKRIGRIPEQLVARRFEECLGFRSERDERSRIFHNGDDLHRGIRRKERFGVRECVSGRGGTVDGNQHPLSSGCCPEEGSAGAHVCLPMAPGDRAHGTFSHVRLLAVSPPSTTFVFVEPWGGALLHRFWVGRDFRRHSSDFNCVTRWRAALRCSRRSILIARRNFLSCDARRQRQNARQHVFGLEKLDI</sequence>
<reference evidence="1" key="1">
    <citation type="submission" date="2003-09" db="EMBL/GenBank/DDBJ databases">
        <title>Characterization of various Megaplasmids of Burkholderia spp.</title>
        <authorList>
            <person name="Scholz H.C."/>
        </authorList>
    </citation>
    <scope>NUCLEOTIDE SEQUENCE</scope>
    <source>
        <strain evidence="1">BHS1</strain>
        <plasmid evidence="1">pANT1</plasmid>
    </source>
</reference>
<feature type="non-terminal residue" evidence="1">
    <location>
        <position position="193"/>
    </location>
</feature>
<keyword evidence="1" id="KW-0614">Plasmid</keyword>
<accession>Q70GB8</accession>